<evidence type="ECO:0000259" key="1">
    <source>
        <dbReference type="SMART" id="SM00782"/>
    </source>
</evidence>
<proteinExistence type="predicted"/>
<sequence length="134" mass="15382">MSKGHAKHQERHHGLSQFGKDLIRRCGSKCELCEAHGVKLTVYEVPPIESDPNYDQCLMLCETCTGQLDKPRTIEPSYWHFLASTMWSDLAPVKIISIALLQHLSVKEDWAAGLLEQVYIDQEEQVWLDQIDLF</sequence>
<feature type="domain" description="PhnA protein N-terminal proteobacterial" evidence="1">
    <location>
        <begin position="21"/>
        <end position="69"/>
    </location>
</feature>
<keyword evidence="3" id="KW-1185">Reference proteome</keyword>
<organism evidence="2 3">
    <name type="scientific">Amphritea japonica ATCC BAA-1530</name>
    <dbReference type="NCBI Taxonomy" id="1278309"/>
    <lineage>
        <taxon>Bacteria</taxon>
        <taxon>Pseudomonadati</taxon>
        <taxon>Pseudomonadota</taxon>
        <taxon>Gammaproteobacteria</taxon>
        <taxon>Oceanospirillales</taxon>
        <taxon>Oceanospirillaceae</taxon>
        <taxon>Amphritea</taxon>
    </lineage>
</organism>
<dbReference type="Proteomes" id="UP000595663">
    <property type="component" value="Chromosome"/>
</dbReference>
<evidence type="ECO:0000313" key="3">
    <source>
        <dbReference type="Proteomes" id="UP000595663"/>
    </source>
</evidence>
<protein>
    <submittedName>
        <fullName evidence="2">Phosphonoacetate hydrolase</fullName>
        <ecNumber evidence="2">3.11.1.2</ecNumber>
    </submittedName>
</protein>
<gene>
    <name evidence="2" type="ORF">AMJAP_1005</name>
</gene>
<dbReference type="SMART" id="SM00782">
    <property type="entry name" value="PhnA_Zn_Ribbon"/>
    <property type="match status" value="1"/>
</dbReference>
<dbReference type="RefSeq" id="WP_019622020.1">
    <property type="nucleotide sequence ID" value="NZ_AP014545.1"/>
</dbReference>
<dbReference type="InterPro" id="IPR013991">
    <property type="entry name" value="PhnaA_N_proteobac"/>
</dbReference>
<dbReference type="EMBL" id="AP014545">
    <property type="protein sequence ID" value="BBB25602.1"/>
    <property type="molecule type" value="Genomic_DNA"/>
</dbReference>
<reference evidence="2 3" key="1">
    <citation type="journal article" date="2008" name="Int. J. Syst. Evol. Microbiol.">
        <title>Amphritea japonica sp. nov. and Amphritea balenae sp. nov., isolated from the sediment adjacent to sperm whale carcasses off Kagoshima, Japan.</title>
        <authorList>
            <person name="Miyazaki M."/>
            <person name="Nogi Y."/>
            <person name="Fujiwara Y."/>
            <person name="Kawato M."/>
            <person name="Nagahama T."/>
            <person name="Kubokawa K."/>
            <person name="Horikoshi K."/>
        </authorList>
    </citation>
    <scope>NUCLEOTIDE SEQUENCE [LARGE SCALE GENOMIC DNA]</scope>
    <source>
        <strain evidence="2 3">ATCC BAA-1530</strain>
    </source>
</reference>
<dbReference type="GO" id="GO:0047400">
    <property type="term" value="F:phosphonoacetate hydrolase activity"/>
    <property type="evidence" value="ECO:0007669"/>
    <property type="project" value="UniProtKB-EC"/>
</dbReference>
<name>A0A7R6PFP3_9GAMM</name>
<keyword evidence="2" id="KW-0378">Hydrolase</keyword>
<evidence type="ECO:0000313" key="2">
    <source>
        <dbReference type="EMBL" id="BBB25602.1"/>
    </source>
</evidence>
<dbReference type="AlphaFoldDB" id="A0A7R6PFP3"/>
<dbReference type="EC" id="3.11.1.2" evidence="2"/>
<dbReference type="OrthoDB" id="9810131at2"/>
<dbReference type="KEGG" id="ajp:AMJAP_1005"/>
<accession>A0A7R6PFP3</accession>